<evidence type="ECO:0000313" key="1">
    <source>
        <dbReference type="EMBL" id="MFD2661014.1"/>
    </source>
</evidence>
<dbReference type="Pfam" id="PF10720">
    <property type="entry name" value="DUF2515"/>
    <property type="match status" value="1"/>
</dbReference>
<dbReference type="EMBL" id="JBHUMY010000012">
    <property type="protein sequence ID" value="MFD2661014.1"/>
    <property type="molecule type" value="Genomic_DNA"/>
</dbReference>
<proteinExistence type="predicted"/>
<comment type="caution">
    <text evidence="1">The sequence shown here is derived from an EMBL/GenBank/DDBJ whole genome shotgun (WGS) entry which is preliminary data.</text>
</comment>
<dbReference type="RefSeq" id="WP_379273276.1">
    <property type="nucleotide sequence ID" value="NZ_JBHUGT010000002.1"/>
</dbReference>
<dbReference type="Proteomes" id="UP001597493">
    <property type="component" value="Unassembled WGS sequence"/>
</dbReference>
<dbReference type="InterPro" id="IPR019658">
    <property type="entry name" value="DUF2515"/>
</dbReference>
<accession>A0ABW5QX57</accession>
<keyword evidence="2" id="KW-1185">Reference proteome</keyword>
<evidence type="ECO:0000313" key="2">
    <source>
        <dbReference type="Proteomes" id="UP001597493"/>
    </source>
</evidence>
<organism evidence="1 2">
    <name type="scientific">Paenibacillus thailandensis</name>
    <dbReference type="NCBI Taxonomy" id="393250"/>
    <lineage>
        <taxon>Bacteria</taxon>
        <taxon>Bacillati</taxon>
        <taxon>Bacillota</taxon>
        <taxon>Bacilli</taxon>
        <taxon>Bacillales</taxon>
        <taxon>Paenibacillaceae</taxon>
        <taxon>Paenibacillus</taxon>
    </lineage>
</organism>
<name>A0ABW5QX57_9BACL</name>
<sequence length="450" mass="51890">MAGMTELQRLFAWPVAGCKYAVGKWLGYRRSRQLAAAARTPVLRREAVRELATAWDEAAANFRVSTWKRFRLQMEAGVSLGEPVYTRNTVGSGESEELRLSVEDRARVEQIRAETYIRNRNNLTRTEAYRKLYIRRPELHWALLAHMVSRNAGWNMTDLKGEWLPRLIRMERLETIFQFLERSNAYIFYDAYPQLRLYERSLTEGRSMFHLLPAFGVSRFMGPVWERFWLDRDPVPLTIALIVNEQHYIEERVVRKRYYGQNVLHTGLAEIQKLLQLNAVMFPYGGGEKLQLAGLIMESFGNLEERIEFGKKLYTLLFGVPDVFEGTLAFVKTKRHTGSRADYAPELFRAGLAAADGEAPYRDRLAGGRLRPGAERISSPVLEDAWDDIRLPLPEAGDWFKETAEVVRYFRALTMPHVFEMSWEYRLLLNKIELAVTAGERAGKLVGRGG</sequence>
<reference evidence="2" key="1">
    <citation type="journal article" date="2019" name="Int. J. Syst. Evol. Microbiol.">
        <title>The Global Catalogue of Microorganisms (GCM) 10K type strain sequencing project: providing services to taxonomists for standard genome sequencing and annotation.</title>
        <authorList>
            <consortium name="The Broad Institute Genomics Platform"/>
            <consortium name="The Broad Institute Genome Sequencing Center for Infectious Disease"/>
            <person name="Wu L."/>
            <person name="Ma J."/>
        </authorList>
    </citation>
    <scope>NUCLEOTIDE SEQUENCE [LARGE SCALE GENOMIC DNA]</scope>
    <source>
        <strain evidence="2">TISTR 1827</strain>
    </source>
</reference>
<gene>
    <name evidence="1" type="ORF">ACFSW5_12210</name>
</gene>
<protein>
    <submittedName>
        <fullName evidence="1">DUF2515 family protein</fullName>
    </submittedName>
</protein>